<dbReference type="EMBL" id="MU269059">
    <property type="protein sequence ID" value="KAH7903310.1"/>
    <property type="molecule type" value="Genomic_DNA"/>
</dbReference>
<dbReference type="Proteomes" id="UP000790377">
    <property type="component" value="Unassembled WGS sequence"/>
</dbReference>
<comment type="caution">
    <text evidence="1">The sequence shown here is derived from an EMBL/GenBank/DDBJ whole genome shotgun (WGS) entry which is preliminary data.</text>
</comment>
<evidence type="ECO:0000313" key="1">
    <source>
        <dbReference type="EMBL" id="KAH7903310.1"/>
    </source>
</evidence>
<reference evidence="1" key="1">
    <citation type="journal article" date="2021" name="New Phytol.">
        <title>Evolutionary innovations through gain and loss of genes in the ectomycorrhizal Boletales.</title>
        <authorList>
            <person name="Wu G."/>
            <person name="Miyauchi S."/>
            <person name="Morin E."/>
            <person name="Kuo A."/>
            <person name="Drula E."/>
            <person name="Varga T."/>
            <person name="Kohler A."/>
            <person name="Feng B."/>
            <person name="Cao Y."/>
            <person name="Lipzen A."/>
            <person name="Daum C."/>
            <person name="Hundley H."/>
            <person name="Pangilinan J."/>
            <person name="Johnson J."/>
            <person name="Barry K."/>
            <person name="LaButti K."/>
            <person name="Ng V."/>
            <person name="Ahrendt S."/>
            <person name="Min B."/>
            <person name="Choi I.G."/>
            <person name="Park H."/>
            <person name="Plett J.M."/>
            <person name="Magnuson J."/>
            <person name="Spatafora J.W."/>
            <person name="Nagy L.G."/>
            <person name="Henrissat B."/>
            <person name="Grigoriev I.V."/>
            <person name="Yang Z.L."/>
            <person name="Xu J."/>
            <person name="Martin F.M."/>
        </authorList>
    </citation>
    <scope>NUCLEOTIDE SEQUENCE</scope>
    <source>
        <strain evidence="1">ATCC 28755</strain>
    </source>
</reference>
<protein>
    <submittedName>
        <fullName evidence="1">Uncharacterized protein</fullName>
    </submittedName>
</protein>
<gene>
    <name evidence="1" type="ORF">BJ138DRAFT_1195040</name>
</gene>
<sequence>MDDGNGVVAAAGDRLWCGSQLHYLDLGEVYHDDVVASILPSINTICLSLRTLKINFDEEEDDIDEMEETPEELLSYGTCIVCQEELNSARSFGTLGLVQPSRLLRTHPDNHSHYLGELLQMSPSLDRTMDDASSFSFPPSEAQAEDATGTIAPNFNAFPLQHTRFGLHSSCVYQTSTQISRGAESPREDITQGIHLPTL</sequence>
<organism evidence="1 2">
    <name type="scientific">Hygrophoropsis aurantiaca</name>
    <dbReference type="NCBI Taxonomy" id="72124"/>
    <lineage>
        <taxon>Eukaryota</taxon>
        <taxon>Fungi</taxon>
        <taxon>Dikarya</taxon>
        <taxon>Basidiomycota</taxon>
        <taxon>Agaricomycotina</taxon>
        <taxon>Agaricomycetes</taxon>
        <taxon>Agaricomycetidae</taxon>
        <taxon>Boletales</taxon>
        <taxon>Coniophorineae</taxon>
        <taxon>Hygrophoropsidaceae</taxon>
        <taxon>Hygrophoropsis</taxon>
    </lineage>
</organism>
<keyword evidence="2" id="KW-1185">Reference proteome</keyword>
<proteinExistence type="predicted"/>
<name>A0ACB7ZQ29_9AGAM</name>
<evidence type="ECO:0000313" key="2">
    <source>
        <dbReference type="Proteomes" id="UP000790377"/>
    </source>
</evidence>
<accession>A0ACB7ZQ29</accession>